<dbReference type="UniPathway" id="UPA00223">
    <property type="reaction ID" value="UER00999"/>
</dbReference>
<evidence type="ECO:0000256" key="3">
    <source>
        <dbReference type="ARBA" id="ARBA00022598"/>
    </source>
</evidence>
<evidence type="ECO:0000256" key="6">
    <source>
        <dbReference type="ARBA" id="ARBA00022840"/>
    </source>
</evidence>
<dbReference type="AlphaFoldDB" id="A0A2K1FUL5"/>
<dbReference type="Gene3D" id="3.40.50.261">
    <property type="entry name" value="Succinyl-CoA synthetase domains"/>
    <property type="match status" value="1"/>
</dbReference>
<comment type="catalytic activity">
    <reaction evidence="10">
        <text>GTP + succinate + CoA = succinyl-CoA + GDP + phosphate</text>
        <dbReference type="Rhea" id="RHEA:22120"/>
        <dbReference type="ChEBI" id="CHEBI:30031"/>
        <dbReference type="ChEBI" id="CHEBI:37565"/>
        <dbReference type="ChEBI" id="CHEBI:43474"/>
        <dbReference type="ChEBI" id="CHEBI:57287"/>
        <dbReference type="ChEBI" id="CHEBI:57292"/>
        <dbReference type="ChEBI" id="CHEBI:58189"/>
    </reaction>
</comment>
<evidence type="ECO:0000256" key="9">
    <source>
        <dbReference type="ARBA" id="ARBA00060690"/>
    </source>
</evidence>
<evidence type="ECO:0000256" key="7">
    <source>
        <dbReference type="ARBA" id="ARBA00022842"/>
    </source>
</evidence>
<keyword evidence="2 10" id="KW-0816">Tricarboxylic acid cycle</keyword>
<dbReference type="SUPFAM" id="SSF52210">
    <property type="entry name" value="Succinyl-CoA synthetase domains"/>
    <property type="match status" value="1"/>
</dbReference>
<protein>
    <recommendedName>
        <fullName evidence="10">Succinate--CoA ligase [ADP-forming] subunit beta</fullName>
        <ecNumber evidence="10">6.2.1.5</ecNumber>
    </recommendedName>
    <alternativeName>
        <fullName evidence="10">Succinyl-CoA synthetase subunit beta</fullName>
        <shortName evidence="10">SCS-beta</shortName>
    </alternativeName>
</protein>
<dbReference type="GO" id="GO:0005524">
    <property type="term" value="F:ATP binding"/>
    <property type="evidence" value="ECO:0007669"/>
    <property type="project" value="UniProtKB-UniRule"/>
</dbReference>
<dbReference type="SUPFAM" id="SSF56059">
    <property type="entry name" value="Glutathione synthetase ATP-binding domain-like"/>
    <property type="match status" value="1"/>
</dbReference>
<dbReference type="FunFam" id="3.30.470.20:FF:000002">
    <property type="entry name" value="Succinate--CoA ligase [ADP-forming] subunit beta"/>
    <property type="match status" value="1"/>
</dbReference>
<evidence type="ECO:0000256" key="10">
    <source>
        <dbReference type="HAMAP-Rule" id="MF_00558"/>
    </source>
</evidence>
<dbReference type="PROSITE" id="PS01217">
    <property type="entry name" value="SUCCINYL_COA_LIG_3"/>
    <property type="match status" value="1"/>
</dbReference>
<dbReference type="GO" id="GO:0050074">
    <property type="term" value="F:malate-CoA ligase activity"/>
    <property type="evidence" value="ECO:0007669"/>
    <property type="project" value="UniProtKB-EC"/>
</dbReference>
<feature type="binding site" evidence="10">
    <location>
        <position position="108"/>
    </location>
    <ligand>
        <name>ATP</name>
        <dbReference type="ChEBI" id="CHEBI:30616"/>
    </ligand>
</feature>
<evidence type="ECO:0000313" key="13">
    <source>
        <dbReference type="EMBL" id="KAA1054279.1"/>
    </source>
</evidence>
<dbReference type="GO" id="GO:0006104">
    <property type="term" value="P:succinyl-CoA metabolic process"/>
    <property type="evidence" value="ECO:0007669"/>
    <property type="project" value="TreeGrafter"/>
</dbReference>
<evidence type="ECO:0000313" key="15">
    <source>
        <dbReference type="Proteomes" id="UP000027186"/>
    </source>
</evidence>
<dbReference type="GO" id="GO:0000287">
    <property type="term" value="F:magnesium ion binding"/>
    <property type="evidence" value="ECO:0007669"/>
    <property type="project" value="UniProtKB-UniRule"/>
</dbReference>
<name>A0A2K1FUL5_9PROT</name>
<feature type="binding site" evidence="10">
    <location>
        <position position="222"/>
    </location>
    <ligand>
        <name>Mg(2+)</name>
        <dbReference type="ChEBI" id="CHEBI:18420"/>
    </ligand>
</feature>
<dbReference type="NCBIfam" id="NF001913">
    <property type="entry name" value="PRK00696.1"/>
    <property type="match status" value="1"/>
</dbReference>
<dbReference type="Gene3D" id="3.30.470.20">
    <property type="entry name" value="ATP-grasp fold, B domain"/>
    <property type="match status" value="1"/>
</dbReference>
<keyword evidence="6 10" id="KW-0067">ATP-binding</keyword>
<feature type="binding site" evidence="10">
    <location>
        <position position="208"/>
    </location>
    <ligand>
        <name>Mg(2+)</name>
        <dbReference type="ChEBI" id="CHEBI:18420"/>
    </ligand>
</feature>
<dbReference type="InterPro" id="IPR013815">
    <property type="entry name" value="ATP_grasp_subdomain_1"/>
</dbReference>
<dbReference type="PROSITE" id="PS50975">
    <property type="entry name" value="ATP_GRASP"/>
    <property type="match status" value="1"/>
</dbReference>
<dbReference type="InterPro" id="IPR017866">
    <property type="entry name" value="Succ-CoA_synthase_bsu_CS"/>
</dbReference>
<dbReference type="Pfam" id="PF08442">
    <property type="entry name" value="ATP-grasp_2"/>
    <property type="match status" value="1"/>
</dbReference>
<comment type="pathway">
    <text evidence="9">One-carbon metabolism; formaldehyde assimilation via serine pathway.</text>
</comment>
<dbReference type="InterPro" id="IPR011761">
    <property type="entry name" value="ATP-grasp"/>
</dbReference>
<comment type="catalytic activity">
    <reaction evidence="10">
        <text>succinate + ATP + CoA = succinyl-CoA + ADP + phosphate</text>
        <dbReference type="Rhea" id="RHEA:17661"/>
        <dbReference type="ChEBI" id="CHEBI:30031"/>
        <dbReference type="ChEBI" id="CHEBI:30616"/>
        <dbReference type="ChEBI" id="CHEBI:43474"/>
        <dbReference type="ChEBI" id="CHEBI:57287"/>
        <dbReference type="ChEBI" id="CHEBI:57292"/>
        <dbReference type="ChEBI" id="CHEBI:456216"/>
        <dbReference type="EC" id="6.2.1.5"/>
    </reaction>
</comment>
<gene>
    <name evidence="10 12" type="primary">sucC</name>
    <name evidence="12" type="ORF">ABAZ39_12210</name>
    <name evidence="14" type="ORF">C1S70_25295</name>
    <name evidence="13" type="ORF">FH063_006535</name>
</gene>
<reference evidence="13 17" key="3">
    <citation type="submission" date="2019-07" db="EMBL/GenBank/DDBJ databases">
        <title>Genome sequencing of the stress-tolerant strain Azospirillum brasilense Az19.</title>
        <authorList>
            <person name="Maroniche G.A."/>
            <person name="Garcia J.E."/>
            <person name="Pagnussat L."/>
            <person name="Amenta M."/>
            <person name="Creus C.M."/>
        </authorList>
    </citation>
    <scope>NUCLEOTIDE SEQUENCE [LARGE SCALE GENOMIC DNA]</scope>
    <source>
        <strain evidence="13 17">Az19</strain>
    </source>
</reference>
<dbReference type="InterPro" id="IPR005811">
    <property type="entry name" value="SUCC_ACL_C"/>
</dbReference>
<organism evidence="14 16">
    <name type="scientific">Azospirillum argentinense</name>
    <dbReference type="NCBI Taxonomy" id="2970906"/>
    <lineage>
        <taxon>Bacteria</taxon>
        <taxon>Pseudomonadati</taxon>
        <taxon>Pseudomonadota</taxon>
        <taxon>Alphaproteobacteria</taxon>
        <taxon>Rhodospirillales</taxon>
        <taxon>Azospirillaceae</taxon>
        <taxon>Azospirillum</taxon>
    </lineage>
</organism>
<dbReference type="Proteomes" id="UP000236268">
    <property type="component" value="Unassembled WGS sequence"/>
</dbReference>
<feature type="binding site" evidence="10">
    <location>
        <position position="46"/>
    </location>
    <ligand>
        <name>ATP</name>
        <dbReference type="ChEBI" id="CHEBI:30616"/>
    </ligand>
</feature>
<comment type="similarity">
    <text evidence="1 10">Belongs to the succinate/malate CoA ligase beta subunit family.</text>
</comment>
<dbReference type="InterPro" id="IPR005809">
    <property type="entry name" value="Succ_CoA_ligase-like_bsu"/>
</dbReference>
<keyword evidence="3 10" id="KW-0436">Ligase</keyword>
<accession>A0A2K1FUL5</accession>
<sequence>MNIHEYQAKGLLKKYGVAVPRGGVAYTPQEAETVARELGGPVWVVKSQIHAGGRGAGRFKDNPEGKGGVRVVKSIEEVGKNAGEMLNHVLVTKQTGPEGREVKRLYVEEGADIKRELYLGMLTDRATGRVTIMASTEGGMEIEEVAHNTPEKIVKVAIDPATGIQGYHTRKVAFALGLEGKQVSAAAKFIVAAYQAFVDLDCAIVEINPLIVTGSGEILALDAKMSFDDNALFRHKDVEELRDEAEEDPAEIEAAKHSLNYVKLDGNIGCMVNGAGLAMATMDIIKLYGGEPANFLDVGGGATKERVTAAFKLILSDPNVEGILVNIFGGIMRCDVIAEGVVAAAREVHLHVPLVVRLEGTNVELGKKILSESGLPILSADNLADAADKVVKAVKEAA</sequence>
<evidence type="ECO:0000313" key="12">
    <source>
        <dbReference type="EMBL" id="AIB12738.1"/>
    </source>
</evidence>
<comment type="catalytic activity">
    <reaction evidence="8">
        <text>(S)-malate + ATP + CoA = (S)-malyl-CoA + ADP + phosphate</text>
        <dbReference type="Rhea" id="RHEA:26193"/>
        <dbReference type="ChEBI" id="CHEBI:15589"/>
        <dbReference type="ChEBI" id="CHEBI:30616"/>
        <dbReference type="ChEBI" id="CHEBI:43474"/>
        <dbReference type="ChEBI" id="CHEBI:57287"/>
        <dbReference type="ChEBI" id="CHEBI:57317"/>
        <dbReference type="ChEBI" id="CHEBI:456216"/>
        <dbReference type="EC" id="6.2.1.9"/>
    </reaction>
</comment>
<comment type="subunit">
    <text evidence="10">Heterotetramer of two alpha and two beta subunits.</text>
</comment>
<dbReference type="EMBL" id="VEWN01000010">
    <property type="protein sequence ID" value="KAA1054279.1"/>
    <property type="molecule type" value="Genomic_DNA"/>
</dbReference>
<dbReference type="PIRSF" id="PIRSF001554">
    <property type="entry name" value="SucCS_beta"/>
    <property type="match status" value="1"/>
</dbReference>
<reference evidence="12 15" key="1">
    <citation type="journal article" date="2014" name="Genome Announc.">
        <title>Complete Genome Sequence of the Model Rhizosphere Strain Azospirillum brasilense Az39, Successfully Applied in Agriculture.</title>
        <authorList>
            <person name="Rivera D."/>
            <person name="Revale S."/>
            <person name="Molina R."/>
            <person name="Gualpa J."/>
            <person name="Puente M."/>
            <person name="Maroniche G."/>
            <person name="Paris G."/>
            <person name="Baker D."/>
            <person name="Clavijo B."/>
            <person name="McLay K."/>
            <person name="Spaepen S."/>
            <person name="Perticari A."/>
            <person name="Vazquez M."/>
            <person name="Wisniewski-Dye F."/>
            <person name="Watkins C."/>
            <person name="Martinez-Abarca F."/>
            <person name="Vanderleyden J."/>
            <person name="Cassan F."/>
        </authorList>
    </citation>
    <scope>NUCLEOTIDE SEQUENCE [LARGE SCALE GENOMIC DNA]</scope>
    <source>
        <strain evidence="12 15">Az39</strain>
    </source>
</reference>
<evidence type="ECO:0000313" key="14">
    <source>
        <dbReference type="EMBL" id="PNQ96188.1"/>
    </source>
</evidence>
<feature type="binding site" evidence="10">
    <location>
        <position position="111"/>
    </location>
    <ligand>
        <name>ATP</name>
        <dbReference type="ChEBI" id="CHEBI:30616"/>
    </ligand>
</feature>
<dbReference type="GO" id="GO:0005829">
    <property type="term" value="C:cytosol"/>
    <property type="evidence" value="ECO:0007669"/>
    <property type="project" value="TreeGrafter"/>
</dbReference>
<comment type="pathway">
    <text evidence="10">Carbohydrate metabolism; tricarboxylic acid cycle; succinate from succinyl-CoA (ligase route): step 1/1.</text>
</comment>
<dbReference type="EMBL" id="POWG01000035">
    <property type="protein sequence ID" value="PNQ96188.1"/>
    <property type="molecule type" value="Genomic_DNA"/>
</dbReference>
<dbReference type="OrthoDB" id="9802602at2"/>
<feature type="binding site" evidence="10">
    <location>
        <begin position="53"/>
        <end position="55"/>
    </location>
    <ligand>
        <name>ATP</name>
        <dbReference type="ChEBI" id="CHEBI:30616"/>
    </ligand>
</feature>
<keyword evidence="5 10" id="KW-0547">Nucleotide-binding</keyword>
<evidence type="ECO:0000313" key="17">
    <source>
        <dbReference type="Proteomes" id="UP000325333"/>
    </source>
</evidence>
<dbReference type="Pfam" id="PF00549">
    <property type="entry name" value="Ligase_CoA"/>
    <property type="match status" value="1"/>
</dbReference>
<dbReference type="Proteomes" id="UP000325333">
    <property type="component" value="Unassembled WGS sequence"/>
</dbReference>
<dbReference type="InterPro" id="IPR013650">
    <property type="entry name" value="ATP-grasp_succ-CoA_synth-type"/>
</dbReference>
<feature type="binding site" evidence="10">
    <location>
        <position position="116"/>
    </location>
    <ligand>
        <name>ATP</name>
        <dbReference type="ChEBI" id="CHEBI:30616"/>
    </ligand>
</feature>
<comment type="function">
    <text evidence="10">Succinyl-CoA synthetase functions in the citric acid cycle (TCA), coupling the hydrolysis of succinyl-CoA to the synthesis of either ATP or GTP and thus represents the only step of substrate-level phosphorylation in the TCA. The beta subunit provides nucleotide specificity of the enzyme and binds the substrate succinate, while the binding sites for coenzyme A and phosphate are found in the alpha subunit.</text>
</comment>
<evidence type="ECO:0000256" key="1">
    <source>
        <dbReference type="ARBA" id="ARBA00009182"/>
    </source>
</evidence>
<accession>A0A060DNP1</accession>
<dbReference type="Proteomes" id="UP000027186">
    <property type="component" value="Chromosome"/>
</dbReference>
<keyword evidence="7 10" id="KW-0460">Magnesium</keyword>
<comment type="cofactor">
    <cofactor evidence="10">
        <name>Mg(2+)</name>
        <dbReference type="ChEBI" id="CHEBI:18420"/>
    </cofactor>
    <text evidence="10">Binds 1 Mg(2+) ion per subunit.</text>
</comment>
<evidence type="ECO:0000256" key="2">
    <source>
        <dbReference type="ARBA" id="ARBA00022532"/>
    </source>
</evidence>
<reference evidence="14 16" key="2">
    <citation type="submission" date="2018-01" db="EMBL/GenBank/DDBJ databases">
        <title>Whole genome sequence of Azospirillum brasilense REC3 isolated from strawberry roots.</title>
        <authorList>
            <person name="Fontana C.A."/>
            <person name="Salazar S.M."/>
            <person name="Bassi D."/>
            <person name="Puglisi E."/>
            <person name="Lovaisa N.C."/>
            <person name="Toffoli L.M."/>
            <person name="Pedraza R."/>
            <person name="Cocconcelli P.S."/>
        </authorList>
    </citation>
    <scope>NUCLEOTIDE SEQUENCE [LARGE SCALE GENOMIC DNA]</scope>
    <source>
        <strain evidence="14 16">REC3</strain>
    </source>
</reference>
<feature type="binding site" evidence="10">
    <location>
        <position position="273"/>
    </location>
    <ligand>
        <name>substrate</name>
        <note>ligand shared with subunit alpha</note>
    </ligand>
</feature>
<dbReference type="InterPro" id="IPR016102">
    <property type="entry name" value="Succinyl-CoA_synth-like"/>
</dbReference>
<dbReference type="Gene3D" id="3.30.1490.20">
    <property type="entry name" value="ATP-grasp fold, A domain"/>
    <property type="match status" value="1"/>
</dbReference>
<dbReference type="PANTHER" id="PTHR11815">
    <property type="entry name" value="SUCCINYL-COA SYNTHETASE BETA CHAIN"/>
    <property type="match status" value="1"/>
</dbReference>
<dbReference type="RefSeq" id="WP_038529614.1">
    <property type="nucleotide sequence ID" value="NZ_CP007793.1"/>
</dbReference>
<dbReference type="NCBIfam" id="TIGR01016">
    <property type="entry name" value="sucCoAbeta"/>
    <property type="match status" value="1"/>
</dbReference>
<evidence type="ECO:0000256" key="4">
    <source>
        <dbReference type="ARBA" id="ARBA00022723"/>
    </source>
</evidence>
<dbReference type="GO" id="GO:0042709">
    <property type="term" value="C:succinate-CoA ligase complex"/>
    <property type="evidence" value="ECO:0007669"/>
    <property type="project" value="TreeGrafter"/>
</dbReference>
<feature type="domain" description="ATP-grasp" evidence="11">
    <location>
        <begin position="9"/>
        <end position="236"/>
    </location>
</feature>
<proteinExistence type="inferred from homology"/>
<keyword evidence="4 10" id="KW-0479">Metal-binding</keyword>
<feature type="binding site" evidence="10">
    <location>
        <begin position="330"/>
        <end position="332"/>
    </location>
    <ligand>
        <name>substrate</name>
        <note>ligand shared with subunit alpha</note>
    </ligand>
</feature>
<dbReference type="KEGG" id="abq:ABAZ39_12210"/>
<dbReference type="GO" id="GO:0004775">
    <property type="term" value="F:succinate-CoA ligase (ADP-forming) activity"/>
    <property type="evidence" value="ECO:0007669"/>
    <property type="project" value="UniProtKB-UniRule"/>
</dbReference>
<dbReference type="HAMAP" id="MF_00558">
    <property type="entry name" value="Succ_CoA_beta"/>
    <property type="match status" value="1"/>
</dbReference>
<evidence type="ECO:0000259" key="11">
    <source>
        <dbReference type="PROSITE" id="PS50975"/>
    </source>
</evidence>
<dbReference type="FunFam" id="3.40.50.261:FF:000001">
    <property type="entry name" value="Succinate--CoA ligase [ADP-forming] subunit beta"/>
    <property type="match status" value="1"/>
</dbReference>
<evidence type="ECO:0000313" key="16">
    <source>
        <dbReference type="Proteomes" id="UP000236268"/>
    </source>
</evidence>
<dbReference type="PANTHER" id="PTHR11815:SF10">
    <property type="entry name" value="SUCCINATE--COA LIGASE [GDP-FORMING] SUBUNIT BETA, MITOCHONDRIAL"/>
    <property type="match status" value="1"/>
</dbReference>
<dbReference type="EC" id="6.2.1.5" evidence="10"/>
<dbReference type="FunFam" id="3.30.1490.20:FF:000002">
    <property type="entry name" value="Succinate--CoA ligase [ADP-forming] subunit beta"/>
    <property type="match status" value="1"/>
</dbReference>
<evidence type="ECO:0000256" key="5">
    <source>
        <dbReference type="ARBA" id="ARBA00022741"/>
    </source>
</evidence>
<dbReference type="EMBL" id="CP007793">
    <property type="protein sequence ID" value="AIB12738.1"/>
    <property type="molecule type" value="Genomic_DNA"/>
</dbReference>
<evidence type="ECO:0000256" key="8">
    <source>
        <dbReference type="ARBA" id="ARBA00052241"/>
    </source>
</evidence>
<dbReference type="GO" id="GO:0006099">
    <property type="term" value="P:tricarboxylic acid cycle"/>
    <property type="evidence" value="ECO:0007669"/>
    <property type="project" value="UniProtKB-UniRule"/>
</dbReference>